<proteinExistence type="predicted"/>
<evidence type="ECO:0000256" key="6">
    <source>
        <dbReference type="ARBA" id="ARBA00022837"/>
    </source>
</evidence>
<evidence type="ECO:0000256" key="2">
    <source>
        <dbReference type="ARBA" id="ARBA00001913"/>
    </source>
</evidence>
<name>A0ABS3Z148_9BACT</name>
<sequence length="233" mass="26271">MNRKDFIKNTGLTMAAMALPTGALFTNIFSLNGDRKFNWVQVPHQQSFDFYKNKYKDDSWKIFKVPSNRELNGYGLPIYVNHPYEFTGRSKMSARLKPPFEPIAIKQKASKEYLVNIRYTLKNAEPFLEADYEVACEKSNITTRSVHGQWSAGPGRLQATETTGNFTISGKGFALSFDNVKGVINSYVLNGIQLLAQGSQPAIWRAPADNDIGATFKLLDRTYQVNHKSARTT</sequence>
<dbReference type="EC" id="3.2.1.23" evidence="4"/>
<evidence type="ECO:0000256" key="5">
    <source>
        <dbReference type="ARBA" id="ARBA00022801"/>
    </source>
</evidence>
<comment type="cofactor">
    <cofactor evidence="2">
        <name>Ca(2+)</name>
        <dbReference type="ChEBI" id="CHEBI:29108"/>
    </cofactor>
</comment>
<accession>A0ABS3Z148</accession>
<reference evidence="10 11" key="1">
    <citation type="submission" date="2021-03" db="EMBL/GenBank/DDBJ databases">
        <title>Assistant Professor.</title>
        <authorList>
            <person name="Huq M.A."/>
        </authorList>
    </citation>
    <scope>NUCLEOTIDE SEQUENCE [LARGE SCALE GENOMIC DNA]</scope>
    <source>
        <strain evidence="10 11">MAH-29</strain>
    </source>
</reference>
<dbReference type="Pfam" id="PF02929">
    <property type="entry name" value="Bgal_small_N"/>
    <property type="match status" value="1"/>
</dbReference>
<feature type="transmembrane region" description="Helical" evidence="8">
    <location>
        <begin position="12"/>
        <end position="31"/>
    </location>
</feature>
<dbReference type="Proteomes" id="UP000677244">
    <property type="component" value="Unassembled WGS sequence"/>
</dbReference>
<dbReference type="RefSeq" id="WP_209141947.1">
    <property type="nucleotide sequence ID" value="NZ_JAGHKO010000011.1"/>
</dbReference>
<keyword evidence="6" id="KW-0106">Calcium</keyword>
<keyword evidence="8" id="KW-0472">Membrane</keyword>
<organism evidence="10 11">
    <name type="scientific">Niastella soli</name>
    <dbReference type="NCBI Taxonomy" id="2821487"/>
    <lineage>
        <taxon>Bacteria</taxon>
        <taxon>Pseudomonadati</taxon>
        <taxon>Bacteroidota</taxon>
        <taxon>Chitinophagia</taxon>
        <taxon>Chitinophagales</taxon>
        <taxon>Chitinophagaceae</taxon>
        <taxon>Niastella</taxon>
    </lineage>
</organism>
<protein>
    <recommendedName>
        <fullName evidence="4">beta-galactosidase</fullName>
        <ecNumber evidence="4">3.2.1.23</ecNumber>
    </recommendedName>
</protein>
<dbReference type="InterPro" id="IPR050347">
    <property type="entry name" value="Bact_Beta-galactosidase"/>
</dbReference>
<dbReference type="SUPFAM" id="SSF74650">
    <property type="entry name" value="Galactose mutarotase-like"/>
    <property type="match status" value="1"/>
</dbReference>
<evidence type="ECO:0000256" key="4">
    <source>
        <dbReference type="ARBA" id="ARBA00012756"/>
    </source>
</evidence>
<evidence type="ECO:0000256" key="3">
    <source>
        <dbReference type="ARBA" id="ARBA00011245"/>
    </source>
</evidence>
<comment type="catalytic activity">
    <reaction evidence="1">
        <text>Hydrolysis of terminal non-reducing beta-D-galactose residues in beta-D-galactosides.</text>
        <dbReference type="EC" id="3.2.1.23"/>
    </reaction>
</comment>
<comment type="caution">
    <text evidence="10">The sequence shown here is derived from an EMBL/GenBank/DDBJ whole genome shotgun (WGS) entry which is preliminary data.</text>
</comment>
<dbReference type="Gene3D" id="2.70.98.10">
    <property type="match status" value="1"/>
</dbReference>
<dbReference type="InterPro" id="IPR008979">
    <property type="entry name" value="Galactose-bd-like_sf"/>
</dbReference>
<evidence type="ECO:0000313" key="11">
    <source>
        <dbReference type="Proteomes" id="UP000677244"/>
    </source>
</evidence>
<dbReference type="PANTHER" id="PTHR46323:SF2">
    <property type="entry name" value="BETA-GALACTOSIDASE"/>
    <property type="match status" value="1"/>
</dbReference>
<keyword evidence="5" id="KW-0378">Hydrolase</keyword>
<evidence type="ECO:0000256" key="1">
    <source>
        <dbReference type="ARBA" id="ARBA00001412"/>
    </source>
</evidence>
<dbReference type="SUPFAM" id="SSF49785">
    <property type="entry name" value="Galactose-binding domain-like"/>
    <property type="match status" value="1"/>
</dbReference>
<keyword evidence="8" id="KW-1133">Transmembrane helix</keyword>
<dbReference type="InterPro" id="IPR011013">
    <property type="entry name" value="Gal_mutarotase_sf_dom"/>
</dbReference>
<evidence type="ECO:0000259" key="9">
    <source>
        <dbReference type="Pfam" id="PF02929"/>
    </source>
</evidence>
<keyword evidence="7" id="KW-0326">Glycosidase</keyword>
<evidence type="ECO:0000256" key="8">
    <source>
        <dbReference type="SAM" id="Phobius"/>
    </source>
</evidence>
<dbReference type="EMBL" id="JAGHKO010000011">
    <property type="protein sequence ID" value="MBO9203896.1"/>
    <property type="molecule type" value="Genomic_DNA"/>
</dbReference>
<dbReference type="Gene3D" id="2.60.120.260">
    <property type="entry name" value="Galactose-binding domain-like"/>
    <property type="match status" value="1"/>
</dbReference>
<gene>
    <name evidence="10" type="ORF">J7I42_26665</name>
</gene>
<dbReference type="InterPro" id="IPR004199">
    <property type="entry name" value="B-gal_small/dom_5"/>
</dbReference>
<keyword evidence="11" id="KW-1185">Reference proteome</keyword>
<evidence type="ECO:0000256" key="7">
    <source>
        <dbReference type="ARBA" id="ARBA00023295"/>
    </source>
</evidence>
<dbReference type="InterPro" id="IPR014718">
    <property type="entry name" value="GH-type_carb-bd"/>
</dbReference>
<keyword evidence="8" id="KW-0812">Transmembrane</keyword>
<evidence type="ECO:0000313" key="10">
    <source>
        <dbReference type="EMBL" id="MBO9203896.1"/>
    </source>
</evidence>
<feature type="domain" description="Beta galactosidase small chain/" evidence="9">
    <location>
        <begin position="169"/>
        <end position="217"/>
    </location>
</feature>
<comment type="subunit">
    <text evidence="3">Monomer.</text>
</comment>
<dbReference type="PANTHER" id="PTHR46323">
    <property type="entry name" value="BETA-GALACTOSIDASE"/>
    <property type="match status" value="1"/>
</dbReference>